<dbReference type="Gene3D" id="2.40.50.40">
    <property type="match status" value="1"/>
</dbReference>
<dbReference type="InterPro" id="IPR023780">
    <property type="entry name" value="Chromo_domain"/>
</dbReference>
<dbReference type="HOGENOM" id="CLU_3002235_0_0_1"/>
<dbReference type="PANTHER" id="PTHR22812">
    <property type="entry name" value="CHROMOBOX PROTEIN"/>
    <property type="match status" value="1"/>
</dbReference>
<evidence type="ECO:0000313" key="4">
    <source>
        <dbReference type="EMBL" id="EQC53024.1"/>
    </source>
</evidence>
<sequence>AEDNFEVEEIVHHEHRPDSTYYLLRWSGYPEEDDTWEPADHVQESTIQEYWDKHKGA</sequence>
<dbReference type="GO" id="GO:0040029">
    <property type="term" value="P:epigenetic regulation of gene expression"/>
    <property type="evidence" value="ECO:0007669"/>
    <property type="project" value="UniProtKB-ARBA"/>
</dbReference>
<dbReference type="GO" id="GO:0005634">
    <property type="term" value="C:nucleus"/>
    <property type="evidence" value="ECO:0007669"/>
    <property type="project" value="UniProtKB-SubCell"/>
</dbReference>
<dbReference type="SMART" id="SM00298">
    <property type="entry name" value="CHROMO"/>
    <property type="match status" value="1"/>
</dbReference>
<dbReference type="InterPro" id="IPR051219">
    <property type="entry name" value="Heterochromatin_chromo-domain"/>
</dbReference>
<dbReference type="VEuPathDB" id="FungiDB:SJAG_06608"/>
<protein>
    <recommendedName>
        <fullName evidence="3">Chromo domain-containing protein</fullName>
    </recommendedName>
</protein>
<feature type="non-terminal residue" evidence="4">
    <location>
        <position position="1"/>
    </location>
</feature>
<proteinExistence type="predicted"/>
<reference evidence="4 5" key="1">
    <citation type="journal article" date="2011" name="Science">
        <title>Comparative functional genomics of the fission yeasts.</title>
        <authorList>
            <person name="Rhind N."/>
            <person name="Chen Z."/>
            <person name="Yassour M."/>
            <person name="Thompson D.A."/>
            <person name="Haas B.J."/>
            <person name="Habib N."/>
            <person name="Wapinski I."/>
            <person name="Roy S."/>
            <person name="Lin M.F."/>
            <person name="Heiman D.I."/>
            <person name="Young S.K."/>
            <person name="Furuya K."/>
            <person name="Guo Y."/>
            <person name="Pidoux A."/>
            <person name="Chen H.M."/>
            <person name="Robbertse B."/>
            <person name="Goldberg J.M."/>
            <person name="Aoki K."/>
            <person name="Bayne E.H."/>
            <person name="Berlin A.M."/>
            <person name="Desjardins C.A."/>
            <person name="Dobbs E."/>
            <person name="Dukaj L."/>
            <person name="Fan L."/>
            <person name="FitzGerald M.G."/>
            <person name="French C."/>
            <person name="Gujja S."/>
            <person name="Hansen K."/>
            <person name="Keifenheim D."/>
            <person name="Levin J.Z."/>
            <person name="Mosher R.A."/>
            <person name="Mueller C.A."/>
            <person name="Pfiffner J."/>
            <person name="Priest M."/>
            <person name="Russ C."/>
            <person name="Smialowska A."/>
            <person name="Swoboda P."/>
            <person name="Sykes S.M."/>
            <person name="Vaughn M."/>
            <person name="Vengrova S."/>
            <person name="Yoder R."/>
            <person name="Zeng Q."/>
            <person name="Allshire R."/>
            <person name="Baulcombe D."/>
            <person name="Birren B.W."/>
            <person name="Brown W."/>
            <person name="Ekwall K."/>
            <person name="Kellis M."/>
            <person name="Leatherwood J."/>
            <person name="Levin H."/>
            <person name="Margalit H."/>
            <person name="Martienssen R."/>
            <person name="Nieduszynski C.A."/>
            <person name="Spatafora J.W."/>
            <person name="Friedman N."/>
            <person name="Dalgaard J.Z."/>
            <person name="Baumann P."/>
            <person name="Niki H."/>
            <person name="Regev A."/>
            <person name="Nusbaum C."/>
        </authorList>
    </citation>
    <scope>NUCLEOTIDE SEQUENCE [LARGE SCALE GENOMIC DNA]</scope>
    <source>
        <strain evidence="5">yFS275 / FY16936</strain>
    </source>
</reference>
<accession>T0T6G5</accession>
<dbReference type="RefSeq" id="XP_011049030.1">
    <property type="nucleotide sequence ID" value="XM_011050728.1"/>
</dbReference>
<dbReference type="AlphaFoldDB" id="T0T6G5"/>
<dbReference type="SUPFAM" id="SSF54160">
    <property type="entry name" value="Chromo domain-like"/>
    <property type="match status" value="1"/>
</dbReference>
<dbReference type="Proteomes" id="UP000001744">
    <property type="component" value="Unassembled WGS sequence"/>
</dbReference>
<dbReference type="Pfam" id="PF00385">
    <property type="entry name" value="Chromo"/>
    <property type="match status" value="1"/>
</dbReference>
<dbReference type="InterPro" id="IPR000953">
    <property type="entry name" value="Chromo/chromo_shadow_dom"/>
</dbReference>
<feature type="domain" description="Chromo" evidence="3">
    <location>
        <begin position="5"/>
        <end position="57"/>
    </location>
</feature>
<name>T0T6G5_SCHJY</name>
<keyword evidence="5" id="KW-1185">Reference proteome</keyword>
<keyword evidence="2" id="KW-0539">Nucleus</keyword>
<dbReference type="InterPro" id="IPR023779">
    <property type="entry name" value="Chromodomain_CS"/>
</dbReference>
<dbReference type="CDD" id="cd00024">
    <property type="entry name" value="CD_CSD"/>
    <property type="match status" value="1"/>
</dbReference>
<organism evidence="4 5">
    <name type="scientific">Schizosaccharomyces japonicus (strain yFS275 / FY16936)</name>
    <name type="common">Fission yeast</name>
    <dbReference type="NCBI Taxonomy" id="402676"/>
    <lineage>
        <taxon>Eukaryota</taxon>
        <taxon>Fungi</taxon>
        <taxon>Dikarya</taxon>
        <taxon>Ascomycota</taxon>
        <taxon>Taphrinomycotina</taxon>
        <taxon>Schizosaccharomycetes</taxon>
        <taxon>Schizosaccharomycetales</taxon>
        <taxon>Schizosaccharomycetaceae</taxon>
        <taxon>Schizosaccharomyces</taxon>
    </lineage>
</organism>
<dbReference type="EMBL" id="KE651167">
    <property type="protein sequence ID" value="EQC53024.1"/>
    <property type="molecule type" value="Genomic_DNA"/>
</dbReference>
<dbReference type="InterPro" id="IPR016197">
    <property type="entry name" value="Chromo-like_dom_sf"/>
</dbReference>
<dbReference type="OrthoDB" id="433924at2759"/>
<dbReference type="GeneID" id="22831159"/>
<gene>
    <name evidence="4" type="ORF">SJAG_06608</name>
</gene>
<dbReference type="PROSITE" id="PS00598">
    <property type="entry name" value="CHROMO_1"/>
    <property type="match status" value="1"/>
</dbReference>
<dbReference type="JaponicusDB" id="SJAG_06608"/>
<comment type="subcellular location">
    <subcellularLocation>
        <location evidence="1">Nucleus</location>
    </subcellularLocation>
</comment>
<dbReference type="PROSITE" id="PS50013">
    <property type="entry name" value="CHROMO_2"/>
    <property type="match status" value="1"/>
</dbReference>
<evidence type="ECO:0000259" key="3">
    <source>
        <dbReference type="PROSITE" id="PS50013"/>
    </source>
</evidence>
<evidence type="ECO:0000313" key="5">
    <source>
        <dbReference type="Proteomes" id="UP000001744"/>
    </source>
</evidence>
<evidence type="ECO:0000256" key="1">
    <source>
        <dbReference type="ARBA" id="ARBA00004123"/>
    </source>
</evidence>
<evidence type="ECO:0000256" key="2">
    <source>
        <dbReference type="ARBA" id="ARBA00023242"/>
    </source>
</evidence>